<organism evidence="2 3">
    <name type="scientific">Portunus trituberculatus</name>
    <name type="common">Swimming crab</name>
    <name type="synonym">Neptunus trituberculatus</name>
    <dbReference type="NCBI Taxonomy" id="210409"/>
    <lineage>
        <taxon>Eukaryota</taxon>
        <taxon>Metazoa</taxon>
        <taxon>Ecdysozoa</taxon>
        <taxon>Arthropoda</taxon>
        <taxon>Crustacea</taxon>
        <taxon>Multicrustacea</taxon>
        <taxon>Malacostraca</taxon>
        <taxon>Eumalacostraca</taxon>
        <taxon>Eucarida</taxon>
        <taxon>Decapoda</taxon>
        <taxon>Pleocyemata</taxon>
        <taxon>Brachyura</taxon>
        <taxon>Eubrachyura</taxon>
        <taxon>Portunoidea</taxon>
        <taxon>Portunidae</taxon>
        <taxon>Portuninae</taxon>
        <taxon>Portunus</taxon>
    </lineage>
</organism>
<evidence type="ECO:0000313" key="2">
    <source>
        <dbReference type="EMBL" id="MPC15651.1"/>
    </source>
</evidence>
<accession>A0A5B7D365</accession>
<dbReference type="AlphaFoldDB" id="A0A5B7D365"/>
<name>A0A5B7D365_PORTR</name>
<feature type="compositionally biased region" description="Acidic residues" evidence="1">
    <location>
        <begin position="1"/>
        <end position="13"/>
    </location>
</feature>
<feature type="region of interest" description="Disordered" evidence="1">
    <location>
        <begin position="1"/>
        <end position="28"/>
    </location>
</feature>
<keyword evidence="3" id="KW-1185">Reference proteome</keyword>
<dbReference type="Proteomes" id="UP000324222">
    <property type="component" value="Unassembled WGS sequence"/>
</dbReference>
<dbReference type="EMBL" id="VSRR010000444">
    <property type="protein sequence ID" value="MPC15651.1"/>
    <property type="molecule type" value="Genomic_DNA"/>
</dbReference>
<gene>
    <name evidence="2" type="ORF">E2C01_008450</name>
</gene>
<comment type="caution">
    <text evidence="2">The sequence shown here is derived from an EMBL/GenBank/DDBJ whole genome shotgun (WGS) entry which is preliminary data.</text>
</comment>
<proteinExistence type="predicted"/>
<evidence type="ECO:0000313" key="3">
    <source>
        <dbReference type="Proteomes" id="UP000324222"/>
    </source>
</evidence>
<reference evidence="2 3" key="1">
    <citation type="submission" date="2019-05" db="EMBL/GenBank/DDBJ databases">
        <title>Another draft genome of Portunus trituberculatus and its Hox gene families provides insights of decapod evolution.</title>
        <authorList>
            <person name="Jeong J.-H."/>
            <person name="Song I."/>
            <person name="Kim S."/>
            <person name="Choi T."/>
            <person name="Kim D."/>
            <person name="Ryu S."/>
            <person name="Kim W."/>
        </authorList>
    </citation>
    <scope>NUCLEOTIDE SEQUENCE [LARGE SCALE GENOMIC DNA]</scope>
    <source>
        <tissue evidence="2">Muscle</tissue>
    </source>
</reference>
<protein>
    <submittedName>
        <fullName evidence="2">Uncharacterized protein</fullName>
    </submittedName>
</protein>
<evidence type="ECO:0000256" key="1">
    <source>
        <dbReference type="SAM" id="MobiDB-lite"/>
    </source>
</evidence>
<sequence>MMSSSGDDDDCDQTESSQVFNPHLQQHPAEREAVIGKWQISHRTPICMCSFTLINTKIFFSISTPHFQTFLRDVTT</sequence>